<keyword evidence="1" id="KW-0472">Membrane</keyword>
<organism evidence="2 3">
    <name type="scientific">Populus alba x Populus x berolinensis</name>
    <dbReference type="NCBI Taxonomy" id="444605"/>
    <lineage>
        <taxon>Eukaryota</taxon>
        <taxon>Viridiplantae</taxon>
        <taxon>Streptophyta</taxon>
        <taxon>Embryophyta</taxon>
        <taxon>Tracheophyta</taxon>
        <taxon>Spermatophyta</taxon>
        <taxon>Magnoliopsida</taxon>
        <taxon>eudicotyledons</taxon>
        <taxon>Gunneridae</taxon>
        <taxon>Pentapetalae</taxon>
        <taxon>rosids</taxon>
        <taxon>fabids</taxon>
        <taxon>Malpighiales</taxon>
        <taxon>Salicaceae</taxon>
        <taxon>Saliceae</taxon>
        <taxon>Populus</taxon>
    </lineage>
</organism>
<accession>A0AAD6VZU7</accession>
<name>A0AAD6VZU7_9ROSI</name>
<reference evidence="2" key="1">
    <citation type="journal article" date="2023" name="Mol. Ecol. Resour.">
        <title>Chromosome-level genome assembly of a triploid poplar Populus alba 'Berolinensis'.</title>
        <authorList>
            <person name="Chen S."/>
            <person name="Yu Y."/>
            <person name="Wang X."/>
            <person name="Wang S."/>
            <person name="Zhang T."/>
            <person name="Zhou Y."/>
            <person name="He R."/>
            <person name="Meng N."/>
            <person name="Wang Y."/>
            <person name="Liu W."/>
            <person name="Liu Z."/>
            <person name="Liu J."/>
            <person name="Guo Q."/>
            <person name="Huang H."/>
            <person name="Sederoff R.R."/>
            <person name="Wang G."/>
            <person name="Qu G."/>
            <person name="Chen S."/>
        </authorList>
    </citation>
    <scope>NUCLEOTIDE SEQUENCE</scope>
    <source>
        <strain evidence="2">SC-2020</strain>
    </source>
</reference>
<evidence type="ECO:0008006" key="4">
    <source>
        <dbReference type="Google" id="ProtNLM"/>
    </source>
</evidence>
<sequence length="72" mass="8708">MEDFSFEKQQRMKDFEFGHYCVDLVMQFLIFVFFLVVVSSEPSLGKNARSIPSHLPRYRCRQRRSNSEYYES</sequence>
<evidence type="ECO:0000313" key="2">
    <source>
        <dbReference type="EMBL" id="KAJ6993409.1"/>
    </source>
</evidence>
<dbReference type="AlphaFoldDB" id="A0AAD6VZU7"/>
<feature type="transmembrane region" description="Helical" evidence="1">
    <location>
        <begin position="20"/>
        <end position="38"/>
    </location>
</feature>
<gene>
    <name evidence="2" type="ORF">NC653_016519</name>
</gene>
<comment type="caution">
    <text evidence="2">The sequence shown here is derived from an EMBL/GenBank/DDBJ whole genome shotgun (WGS) entry which is preliminary data.</text>
</comment>
<dbReference type="Proteomes" id="UP001164929">
    <property type="component" value="Chromosome 6"/>
</dbReference>
<keyword evidence="1" id="KW-0812">Transmembrane</keyword>
<keyword evidence="1" id="KW-1133">Transmembrane helix</keyword>
<proteinExistence type="predicted"/>
<evidence type="ECO:0000313" key="3">
    <source>
        <dbReference type="Proteomes" id="UP001164929"/>
    </source>
</evidence>
<evidence type="ECO:0000256" key="1">
    <source>
        <dbReference type="SAM" id="Phobius"/>
    </source>
</evidence>
<dbReference type="EMBL" id="JAQIZT010000006">
    <property type="protein sequence ID" value="KAJ6993409.1"/>
    <property type="molecule type" value="Genomic_DNA"/>
</dbReference>
<protein>
    <recommendedName>
        <fullName evidence="4">Transmembrane protein</fullName>
    </recommendedName>
</protein>
<keyword evidence="3" id="KW-1185">Reference proteome</keyword>